<dbReference type="InterPro" id="IPR043502">
    <property type="entry name" value="DNA/RNA_pol_sf"/>
</dbReference>
<dbReference type="GO" id="GO:0003964">
    <property type="term" value="F:RNA-directed DNA polymerase activity"/>
    <property type="evidence" value="ECO:0007669"/>
    <property type="project" value="UniProtKB-KW"/>
</dbReference>
<dbReference type="PANTHER" id="PTHR34047:SF7">
    <property type="entry name" value="RNA-DIRECTED DNA POLYMERASE"/>
    <property type="match status" value="1"/>
</dbReference>
<keyword evidence="6 11" id="KW-0695">RNA-directed DNA polymerase</keyword>
<gene>
    <name evidence="11" type="ORF">JY572_38500</name>
</gene>
<comment type="similarity">
    <text evidence="8">Belongs to the bacterial reverse transcriptase family.</text>
</comment>
<evidence type="ECO:0000256" key="8">
    <source>
        <dbReference type="ARBA" id="ARBA00034120"/>
    </source>
</evidence>
<evidence type="ECO:0000256" key="2">
    <source>
        <dbReference type="ARBA" id="ARBA00022679"/>
    </source>
</evidence>
<reference evidence="11 12" key="1">
    <citation type="submission" date="2021-02" db="EMBL/GenBank/DDBJ databases">
        <title>De Novo genome assembly of isolated myxobacteria.</title>
        <authorList>
            <person name="Stevens D.C."/>
        </authorList>
    </citation>
    <scope>NUCLEOTIDE SEQUENCE [LARGE SCALE GENOMIC DNA]</scope>
    <source>
        <strain evidence="11 12">SCHIC003</strain>
    </source>
</reference>
<keyword evidence="2" id="KW-0808">Transferase</keyword>
<evidence type="ECO:0000256" key="1">
    <source>
        <dbReference type="ARBA" id="ARBA00012493"/>
    </source>
</evidence>
<dbReference type="PANTHER" id="PTHR34047">
    <property type="entry name" value="NUCLEAR INTRON MATURASE 1, MITOCHONDRIAL-RELATED"/>
    <property type="match status" value="1"/>
</dbReference>
<evidence type="ECO:0000313" key="11">
    <source>
        <dbReference type="EMBL" id="QSQ14142.1"/>
    </source>
</evidence>
<sequence length="328" mass="37300">MTGVEFPFKTIRDERDLAQHLECEANTLLFLADPSRQHEFYAELRIPKRKRGGFRLVYRSREDVLSRIHKALAVAVADAARFRPCVQGFVKKRSIVTNARQHLGKQLLLHADIEHFFESIRLPSVISCFQSLGCRPQVAELLGRLCTRKEVLPQGAHASPVLANIACRHLDQDFEQLAEVHGCTYTRYADDLTFSGDEVPEEGNIQSILAGYGFKLRDGKCRRQQRGRGQFVTGLSVGDPVGPRIPKKMKRQLRRDLHYATRYGLEDHLRHVGRPTVDPWEEYSVLEGRTRYLASVEPKIASAMWKQLVRIRAQLDKSADTGSEEAPS</sequence>
<accession>A0ABX7N5T6</accession>
<organism evidence="11 12">
    <name type="scientific">Myxococcus landrumensis</name>
    <dbReference type="NCBI Taxonomy" id="2813577"/>
    <lineage>
        <taxon>Bacteria</taxon>
        <taxon>Pseudomonadati</taxon>
        <taxon>Myxococcota</taxon>
        <taxon>Myxococcia</taxon>
        <taxon>Myxococcales</taxon>
        <taxon>Cystobacterineae</taxon>
        <taxon>Myxococcaceae</taxon>
        <taxon>Myxococcus</taxon>
    </lineage>
</organism>
<proteinExistence type="inferred from homology"/>
<name>A0ABX7N5T6_9BACT</name>
<dbReference type="PRINTS" id="PR00866">
    <property type="entry name" value="RNADNAPOLMS"/>
</dbReference>
<dbReference type="SUPFAM" id="SSF56672">
    <property type="entry name" value="DNA/RNA polymerases"/>
    <property type="match status" value="1"/>
</dbReference>
<keyword evidence="7" id="KW-0051">Antiviral defense</keyword>
<dbReference type="EMBL" id="CP071091">
    <property type="protein sequence ID" value="QSQ14142.1"/>
    <property type="molecule type" value="Genomic_DNA"/>
</dbReference>
<feature type="domain" description="Reverse transcriptase" evidence="10">
    <location>
        <begin position="46"/>
        <end position="222"/>
    </location>
</feature>
<dbReference type="CDD" id="cd03487">
    <property type="entry name" value="RT_Bac_retron_II"/>
    <property type="match status" value="1"/>
</dbReference>
<evidence type="ECO:0000256" key="4">
    <source>
        <dbReference type="ARBA" id="ARBA00022723"/>
    </source>
</evidence>
<dbReference type="InterPro" id="IPR051083">
    <property type="entry name" value="GrpII_Intron_Splice-Mob/Def"/>
</dbReference>
<evidence type="ECO:0000259" key="10">
    <source>
        <dbReference type="Pfam" id="PF00078"/>
    </source>
</evidence>
<keyword evidence="4" id="KW-0479">Metal-binding</keyword>
<keyword evidence="12" id="KW-1185">Reference proteome</keyword>
<evidence type="ECO:0000256" key="5">
    <source>
        <dbReference type="ARBA" id="ARBA00022842"/>
    </source>
</evidence>
<protein>
    <recommendedName>
        <fullName evidence="1">RNA-directed DNA polymerase</fullName>
        <ecNumber evidence="1">2.7.7.49</ecNumber>
    </recommendedName>
</protein>
<dbReference type="Pfam" id="PF00078">
    <property type="entry name" value="RVT_1"/>
    <property type="match status" value="1"/>
</dbReference>
<dbReference type="EC" id="2.7.7.49" evidence="1"/>
<evidence type="ECO:0000256" key="6">
    <source>
        <dbReference type="ARBA" id="ARBA00022918"/>
    </source>
</evidence>
<dbReference type="Proteomes" id="UP000663090">
    <property type="component" value="Chromosome"/>
</dbReference>
<evidence type="ECO:0000256" key="7">
    <source>
        <dbReference type="ARBA" id="ARBA00023118"/>
    </source>
</evidence>
<evidence type="ECO:0000313" key="12">
    <source>
        <dbReference type="Proteomes" id="UP000663090"/>
    </source>
</evidence>
<evidence type="ECO:0000256" key="3">
    <source>
        <dbReference type="ARBA" id="ARBA00022695"/>
    </source>
</evidence>
<dbReference type="InterPro" id="IPR000477">
    <property type="entry name" value="RT_dom"/>
</dbReference>
<keyword evidence="5" id="KW-0460">Magnesium</keyword>
<comment type="catalytic activity">
    <reaction evidence="9">
        <text>DNA(n) + a 2'-deoxyribonucleoside 5'-triphosphate = DNA(n+1) + diphosphate</text>
        <dbReference type="Rhea" id="RHEA:22508"/>
        <dbReference type="Rhea" id="RHEA-COMP:17339"/>
        <dbReference type="Rhea" id="RHEA-COMP:17340"/>
        <dbReference type="ChEBI" id="CHEBI:33019"/>
        <dbReference type="ChEBI" id="CHEBI:61560"/>
        <dbReference type="ChEBI" id="CHEBI:173112"/>
        <dbReference type="EC" id="2.7.7.49"/>
    </reaction>
</comment>
<dbReference type="RefSeq" id="WP_206715936.1">
    <property type="nucleotide sequence ID" value="NZ_CP071091.1"/>
</dbReference>
<dbReference type="InterPro" id="IPR000123">
    <property type="entry name" value="Reverse_transcriptase_msDNA"/>
</dbReference>
<evidence type="ECO:0000256" key="9">
    <source>
        <dbReference type="ARBA" id="ARBA00048173"/>
    </source>
</evidence>
<keyword evidence="3" id="KW-0548">Nucleotidyltransferase</keyword>